<dbReference type="Proteomes" id="UP000223606">
    <property type="component" value="Chromosome 1"/>
</dbReference>
<evidence type="ECO:0000313" key="1">
    <source>
        <dbReference type="EMBL" id="SON54310.1"/>
    </source>
</evidence>
<name>A0A2C9D238_9HYPH</name>
<evidence type="ECO:0000313" key="2">
    <source>
        <dbReference type="Proteomes" id="UP000223606"/>
    </source>
</evidence>
<sequence length="305" mass="33395">MTENSALVVGRGEVYFDRFRPGTRIGEGERYLGNTPGFAISRSVDAVSRKRSFRGQIVQRDSLAQTEIASATVAIDNIVTPNIAMWLASADGVGGQSGQGTVTETFMVRPGRFYQLGSSVFPQGVRHVNGPNLTLLLNGSAFDLETNLSVDLTDGRLFVLEAAADIVDGDEISATFEWRDSPAEKAIASVTEVVGAMRFISKNAYGHDYQYYFPYVAVTPSGQYDLKSDQWQQINLNVDIRRKSPSVDSIIYTKIAESGLTLDENYIIELGGVDLDEFQIAEDLLDTIINTYMPGADYGAPLTYP</sequence>
<protein>
    <submittedName>
        <fullName evidence="1">Uncharacterized protein</fullName>
    </submittedName>
</protein>
<proteinExistence type="predicted"/>
<accession>A0A2C9D238</accession>
<organism evidence="1 2">
    <name type="scientific">Hartmannibacter diazotrophicus</name>
    <dbReference type="NCBI Taxonomy" id="1482074"/>
    <lineage>
        <taxon>Bacteria</taxon>
        <taxon>Pseudomonadati</taxon>
        <taxon>Pseudomonadota</taxon>
        <taxon>Alphaproteobacteria</taxon>
        <taxon>Hyphomicrobiales</taxon>
        <taxon>Pleomorphomonadaceae</taxon>
        <taxon>Hartmannibacter</taxon>
    </lineage>
</organism>
<dbReference type="RefSeq" id="WP_157775258.1">
    <property type="nucleotide sequence ID" value="NZ_LT960614.1"/>
</dbReference>
<dbReference type="KEGG" id="hdi:HDIA_0769"/>
<dbReference type="EMBL" id="LT960614">
    <property type="protein sequence ID" value="SON54310.1"/>
    <property type="molecule type" value="Genomic_DNA"/>
</dbReference>
<dbReference type="AlphaFoldDB" id="A0A2C9D238"/>
<dbReference type="OrthoDB" id="8444750at2"/>
<gene>
    <name evidence="1" type="ORF">HDIA_0769</name>
</gene>
<keyword evidence="2" id="KW-1185">Reference proteome</keyword>
<reference evidence="2" key="1">
    <citation type="submission" date="2017-09" db="EMBL/GenBank/DDBJ databases">
        <title>Genome sequence of Nannocystis excedens DSM 71.</title>
        <authorList>
            <person name="Blom J."/>
        </authorList>
    </citation>
    <scope>NUCLEOTIDE SEQUENCE [LARGE SCALE GENOMIC DNA]</scope>
    <source>
        <strain evidence="2">type strain: E19</strain>
    </source>
</reference>